<keyword evidence="2" id="KW-1185">Reference proteome</keyword>
<organism evidence="1 2">
    <name type="scientific">Carpinus fangiana</name>
    <dbReference type="NCBI Taxonomy" id="176857"/>
    <lineage>
        <taxon>Eukaryota</taxon>
        <taxon>Viridiplantae</taxon>
        <taxon>Streptophyta</taxon>
        <taxon>Embryophyta</taxon>
        <taxon>Tracheophyta</taxon>
        <taxon>Spermatophyta</taxon>
        <taxon>Magnoliopsida</taxon>
        <taxon>eudicotyledons</taxon>
        <taxon>Gunneridae</taxon>
        <taxon>Pentapetalae</taxon>
        <taxon>rosids</taxon>
        <taxon>fabids</taxon>
        <taxon>Fagales</taxon>
        <taxon>Betulaceae</taxon>
        <taxon>Carpinus</taxon>
    </lineage>
</organism>
<evidence type="ECO:0000313" key="2">
    <source>
        <dbReference type="Proteomes" id="UP000327013"/>
    </source>
</evidence>
<name>A0A5N6RQT9_9ROSI</name>
<dbReference type="AlphaFoldDB" id="A0A5N6RQT9"/>
<evidence type="ECO:0000313" key="1">
    <source>
        <dbReference type="EMBL" id="KAE8124632.1"/>
    </source>
</evidence>
<gene>
    <name evidence="1" type="ORF">FH972_019498</name>
</gene>
<sequence>MVDGVMGWTESERRWPLGCSVFDICAVAVRSRLARAGARMPAESGVAALTVIPVDARRRGMGLEWH</sequence>
<accession>A0A5N6RQT9</accession>
<dbReference type="EMBL" id="CM017328">
    <property type="protein sequence ID" value="KAE8124632.1"/>
    <property type="molecule type" value="Genomic_DNA"/>
</dbReference>
<protein>
    <submittedName>
        <fullName evidence="1">Uncharacterized protein</fullName>
    </submittedName>
</protein>
<reference evidence="1 2" key="1">
    <citation type="submission" date="2019-06" db="EMBL/GenBank/DDBJ databases">
        <title>A chromosomal-level reference genome of Carpinus fangiana (Coryloideae, Betulaceae).</title>
        <authorList>
            <person name="Yang X."/>
            <person name="Wang Z."/>
            <person name="Zhang L."/>
            <person name="Hao G."/>
            <person name="Liu J."/>
            <person name="Yang Y."/>
        </authorList>
    </citation>
    <scope>NUCLEOTIDE SEQUENCE [LARGE SCALE GENOMIC DNA]</scope>
    <source>
        <strain evidence="1">Cfa_2016G</strain>
        <tissue evidence="1">Leaf</tissue>
    </source>
</reference>
<proteinExistence type="predicted"/>
<dbReference type="Proteomes" id="UP000327013">
    <property type="component" value="Chromosome 8"/>
</dbReference>